<evidence type="ECO:0000313" key="3">
    <source>
        <dbReference type="Proteomes" id="UP000299102"/>
    </source>
</evidence>
<sequence>MWHRFAARRRKRLSRGELGRDGVSEVRLWGDRASLSISDTNRHVGTRRSLPQEEDRIIIGDTERSAKLNNESAAPASRLPEKTSPPSARRPPAARRPHVRLPCDVARVIVLRIFQELV</sequence>
<feature type="region of interest" description="Disordered" evidence="1">
    <location>
        <begin position="40"/>
        <end position="97"/>
    </location>
</feature>
<protein>
    <submittedName>
        <fullName evidence="2">Uncharacterized protein</fullName>
    </submittedName>
</protein>
<gene>
    <name evidence="2" type="ORF">EVAR_93245_1</name>
</gene>
<feature type="compositionally biased region" description="Basic and acidic residues" evidence="1">
    <location>
        <begin position="50"/>
        <end position="66"/>
    </location>
</feature>
<dbReference type="AlphaFoldDB" id="A0A4C1TXS4"/>
<reference evidence="2 3" key="1">
    <citation type="journal article" date="2019" name="Commun. Biol.">
        <title>The bagworm genome reveals a unique fibroin gene that provides high tensile strength.</title>
        <authorList>
            <person name="Kono N."/>
            <person name="Nakamura H."/>
            <person name="Ohtoshi R."/>
            <person name="Tomita M."/>
            <person name="Numata K."/>
            <person name="Arakawa K."/>
        </authorList>
    </citation>
    <scope>NUCLEOTIDE SEQUENCE [LARGE SCALE GENOMIC DNA]</scope>
</reference>
<comment type="caution">
    <text evidence="2">The sequence shown here is derived from an EMBL/GenBank/DDBJ whole genome shotgun (WGS) entry which is preliminary data.</text>
</comment>
<organism evidence="2 3">
    <name type="scientific">Eumeta variegata</name>
    <name type="common">Bagworm moth</name>
    <name type="synonym">Eumeta japonica</name>
    <dbReference type="NCBI Taxonomy" id="151549"/>
    <lineage>
        <taxon>Eukaryota</taxon>
        <taxon>Metazoa</taxon>
        <taxon>Ecdysozoa</taxon>
        <taxon>Arthropoda</taxon>
        <taxon>Hexapoda</taxon>
        <taxon>Insecta</taxon>
        <taxon>Pterygota</taxon>
        <taxon>Neoptera</taxon>
        <taxon>Endopterygota</taxon>
        <taxon>Lepidoptera</taxon>
        <taxon>Glossata</taxon>
        <taxon>Ditrysia</taxon>
        <taxon>Tineoidea</taxon>
        <taxon>Psychidae</taxon>
        <taxon>Oiketicinae</taxon>
        <taxon>Eumeta</taxon>
    </lineage>
</organism>
<dbReference type="Proteomes" id="UP000299102">
    <property type="component" value="Unassembled WGS sequence"/>
</dbReference>
<accession>A0A4C1TXS4</accession>
<name>A0A4C1TXS4_EUMVA</name>
<dbReference type="EMBL" id="BGZK01000101">
    <property type="protein sequence ID" value="GBP18817.1"/>
    <property type="molecule type" value="Genomic_DNA"/>
</dbReference>
<proteinExistence type="predicted"/>
<keyword evidence="3" id="KW-1185">Reference proteome</keyword>
<evidence type="ECO:0000256" key="1">
    <source>
        <dbReference type="SAM" id="MobiDB-lite"/>
    </source>
</evidence>
<evidence type="ECO:0000313" key="2">
    <source>
        <dbReference type="EMBL" id="GBP18817.1"/>
    </source>
</evidence>